<dbReference type="Gene3D" id="3.40.50.1820">
    <property type="entry name" value="alpha/beta hydrolase"/>
    <property type="match status" value="2"/>
</dbReference>
<feature type="region of interest" description="Disordered" evidence="1">
    <location>
        <begin position="397"/>
        <end position="421"/>
    </location>
</feature>
<reference evidence="2 3" key="1">
    <citation type="submission" date="2021-05" db="EMBL/GenBank/DDBJ databases">
        <title>Genome Assembly of Synthetic Allotetraploid Brassica napus Reveals Homoeologous Exchanges between Subgenomes.</title>
        <authorList>
            <person name="Davis J.T."/>
        </authorList>
    </citation>
    <scope>NUCLEOTIDE SEQUENCE [LARGE SCALE GENOMIC DNA]</scope>
    <source>
        <strain evidence="3">cv. Da-Ae</strain>
        <tissue evidence="2">Seedling</tissue>
    </source>
</reference>
<dbReference type="EMBL" id="JAGKQM010000014">
    <property type="protein sequence ID" value="KAH0885191.1"/>
    <property type="molecule type" value="Genomic_DNA"/>
</dbReference>
<dbReference type="SUPFAM" id="SSF53474">
    <property type="entry name" value="alpha/beta-Hydrolases"/>
    <property type="match status" value="1"/>
</dbReference>
<feature type="compositionally biased region" description="Basic and acidic residues" evidence="1">
    <location>
        <begin position="483"/>
        <end position="504"/>
    </location>
</feature>
<sequence length="595" mass="66422">MEQLVNFIIRPPRAEYKPEHDLLEQEFLLKGRWYQRKDLEVKNIRGDVLKCSHYMPLERPEDRPLPCVIYCHGNSGCRADASEAAIVLLPSNITIFTLDFSGSGLSGGDYVTLGWNEKDDLKAVVEYLRTDGNVSLIGLWGRSMGAVTRFLLSLSFVDLLFKSCMKLQVTGWNCLHLYSSLMYGAEDPSIAAMVLDSPFSNLVDLMMELVDTYKFPLPKFTIKFAIQYMRRAVQKRAKFDITDLNTIKVAKSCFVPVLFGHAIDDDFIRPHHSERIYEAYIGDKNIIKFEGDHNSPRPQFYFDSINIFFHNVLQPPEVVGTRLFDPLDDYFVKGSCWSTMQELSSQPSSAQKSLATGSTSDAISEVRMKRPMSRTEVGSSRLLSASLLACLSVVPSNVPSNQSTSETKEKENYEVSSSSSSDMISFDLSNGDPYPPHLAVALDDDQYVEFQVEELADFPSNPDEEERMLMEAVMKSLKDVEVEIHQNKEPSKTTDTENTVEKEGNACSTTEPESAHPETFSASGLSNHDAPSSSEPNATSDSLPGPVNGSQDTDDAIDLSSRTKATVTVVGRSSTSGNVLDGLLRRWDLNFFKSR</sequence>
<evidence type="ECO:0000313" key="3">
    <source>
        <dbReference type="Proteomes" id="UP000824890"/>
    </source>
</evidence>
<dbReference type="PANTHER" id="PTHR43358:SF11">
    <property type="entry name" value="ALPHA_BETA-HYDROLASES SUPERFAMILY PROTEIN"/>
    <property type="match status" value="1"/>
</dbReference>
<feature type="compositionally biased region" description="Polar residues" evidence="1">
    <location>
        <begin position="560"/>
        <end position="577"/>
    </location>
</feature>
<comment type="caution">
    <text evidence="2">The sequence shown here is derived from an EMBL/GenBank/DDBJ whole genome shotgun (WGS) entry which is preliminary data.</text>
</comment>
<gene>
    <name evidence="2" type="ORF">HID58_061287</name>
</gene>
<evidence type="ECO:0000313" key="2">
    <source>
        <dbReference type="EMBL" id="KAH0885191.1"/>
    </source>
</evidence>
<dbReference type="PANTHER" id="PTHR43358">
    <property type="entry name" value="ALPHA/BETA-HYDROLASE"/>
    <property type="match status" value="1"/>
</dbReference>
<organism evidence="2 3">
    <name type="scientific">Brassica napus</name>
    <name type="common">Rape</name>
    <dbReference type="NCBI Taxonomy" id="3708"/>
    <lineage>
        <taxon>Eukaryota</taxon>
        <taxon>Viridiplantae</taxon>
        <taxon>Streptophyta</taxon>
        <taxon>Embryophyta</taxon>
        <taxon>Tracheophyta</taxon>
        <taxon>Spermatophyta</taxon>
        <taxon>Magnoliopsida</taxon>
        <taxon>eudicotyledons</taxon>
        <taxon>Gunneridae</taxon>
        <taxon>Pentapetalae</taxon>
        <taxon>rosids</taxon>
        <taxon>malvids</taxon>
        <taxon>Brassicales</taxon>
        <taxon>Brassicaceae</taxon>
        <taxon>Brassiceae</taxon>
        <taxon>Brassica</taxon>
    </lineage>
</organism>
<dbReference type="InterPro" id="IPR029058">
    <property type="entry name" value="AB_hydrolase_fold"/>
</dbReference>
<feature type="region of interest" description="Disordered" evidence="1">
    <location>
        <begin position="483"/>
        <end position="577"/>
    </location>
</feature>
<dbReference type="InterPro" id="IPR052920">
    <property type="entry name" value="DNA-binding_regulatory"/>
</dbReference>
<evidence type="ECO:0008006" key="4">
    <source>
        <dbReference type="Google" id="ProtNLM"/>
    </source>
</evidence>
<protein>
    <recommendedName>
        <fullName evidence="4">Serine aminopeptidase S33 domain-containing protein</fullName>
    </recommendedName>
</protein>
<proteinExistence type="predicted"/>
<evidence type="ECO:0000256" key="1">
    <source>
        <dbReference type="SAM" id="MobiDB-lite"/>
    </source>
</evidence>
<dbReference type="Proteomes" id="UP000824890">
    <property type="component" value="Unassembled WGS sequence"/>
</dbReference>
<name>A0ABQ7ZY55_BRANA</name>
<keyword evidence="3" id="KW-1185">Reference proteome</keyword>
<accession>A0ABQ7ZY55</accession>
<feature type="compositionally biased region" description="Polar residues" evidence="1">
    <location>
        <begin position="520"/>
        <end position="542"/>
    </location>
</feature>